<proteinExistence type="predicted"/>
<dbReference type="PANTHER" id="PTHR48105">
    <property type="entry name" value="THIOREDOXIN REDUCTASE 1-RELATED-RELATED"/>
    <property type="match status" value="1"/>
</dbReference>
<protein>
    <submittedName>
        <fullName evidence="6">Thioredoxin reductase</fullName>
    </submittedName>
</protein>
<dbReference type="AlphaFoldDB" id="A0A5S5CIU3"/>
<name>A0A5S5CIU3_9BACL</name>
<comment type="cofactor">
    <cofactor evidence="1">
        <name>FAD</name>
        <dbReference type="ChEBI" id="CHEBI:57692"/>
    </cofactor>
</comment>
<accession>A0A5S5CIU3</accession>
<dbReference type="RefSeq" id="WP_148927666.1">
    <property type="nucleotide sequence ID" value="NZ_VNHS01000001.1"/>
</dbReference>
<keyword evidence="3" id="KW-0285">Flavoprotein</keyword>
<evidence type="ECO:0000256" key="2">
    <source>
        <dbReference type="ARBA" id="ARBA00011738"/>
    </source>
</evidence>
<dbReference type="InterPro" id="IPR023753">
    <property type="entry name" value="FAD/NAD-binding_dom"/>
</dbReference>
<comment type="caution">
    <text evidence="6">The sequence shown here is derived from an EMBL/GenBank/DDBJ whole genome shotgun (WGS) entry which is preliminary data.</text>
</comment>
<keyword evidence="7" id="KW-1185">Reference proteome</keyword>
<evidence type="ECO:0000256" key="4">
    <source>
        <dbReference type="ARBA" id="ARBA00023002"/>
    </source>
</evidence>
<dbReference type="Gene3D" id="3.50.50.60">
    <property type="entry name" value="FAD/NAD(P)-binding domain"/>
    <property type="match status" value="2"/>
</dbReference>
<sequence length="302" mass="32486">MRYDCAILGGGPAGLNAALVLGRARREVLLLDDGQPRNRVTRASHGFLTRDGVQPAEFRRLANEELARYPSVVAERQKVVRVSRTSSGFALHTASGSQFEAGRILLATGLAESFPDIEGFGDFYGSSLFNCPYCDGWELRDKRLVLVSESAGAFHTAKLLYNWSKDLIVCTNWQTNLSAEQQIALHRKGIVVHTKPIAGFEGKDGQLEGVRFKDGTSIAREGGFVTPRFAQKSDFGEQLGCEMNAYGAIVTDAFGRTSARGVYAAGDSSVVSPSQLVIAAAEGSRAAMGVNADLTEDVFRGG</sequence>
<evidence type="ECO:0000259" key="5">
    <source>
        <dbReference type="Pfam" id="PF07992"/>
    </source>
</evidence>
<evidence type="ECO:0000256" key="1">
    <source>
        <dbReference type="ARBA" id="ARBA00001974"/>
    </source>
</evidence>
<gene>
    <name evidence="6" type="ORF">BCM02_101743</name>
</gene>
<comment type="subunit">
    <text evidence="2">Homodimer.</text>
</comment>
<dbReference type="Pfam" id="PF07992">
    <property type="entry name" value="Pyr_redox_2"/>
    <property type="match status" value="1"/>
</dbReference>
<dbReference type="SUPFAM" id="SSF51905">
    <property type="entry name" value="FAD/NAD(P)-binding domain"/>
    <property type="match status" value="1"/>
</dbReference>
<dbReference type="OrthoDB" id="9806179at2"/>
<keyword evidence="4" id="KW-0560">Oxidoreductase</keyword>
<dbReference type="InterPro" id="IPR036188">
    <property type="entry name" value="FAD/NAD-bd_sf"/>
</dbReference>
<evidence type="ECO:0000256" key="3">
    <source>
        <dbReference type="ARBA" id="ARBA00022630"/>
    </source>
</evidence>
<feature type="domain" description="FAD/NAD(P)-binding" evidence="5">
    <location>
        <begin position="3"/>
        <end position="283"/>
    </location>
</feature>
<evidence type="ECO:0000313" key="6">
    <source>
        <dbReference type="EMBL" id="TYP79622.1"/>
    </source>
</evidence>
<dbReference type="GO" id="GO:0016491">
    <property type="term" value="F:oxidoreductase activity"/>
    <property type="evidence" value="ECO:0007669"/>
    <property type="project" value="UniProtKB-KW"/>
</dbReference>
<dbReference type="InterPro" id="IPR050097">
    <property type="entry name" value="Ferredoxin-NADP_redctase_2"/>
</dbReference>
<evidence type="ECO:0000313" key="7">
    <source>
        <dbReference type="Proteomes" id="UP000323257"/>
    </source>
</evidence>
<organism evidence="6 7">
    <name type="scientific">Paenibacillus methanolicus</name>
    <dbReference type="NCBI Taxonomy" id="582686"/>
    <lineage>
        <taxon>Bacteria</taxon>
        <taxon>Bacillati</taxon>
        <taxon>Bacillota</taxon>
        <taxon>Bacilli</taxon>
        <taxon>Bacillales</taxon>
        <taxon>Paenibacillaceae</taxon>
        <taxon>Paenibacillus</taxon>
    </lineage>
</organism>
<dbReference type="EMBL" id="VNHS01000001">
    <property type="protein sequence ID" value="TYP79622.1"/>
    <property type="molecule type" value="Genomic_DNA"/>
</dbReference>
<dbReference type="Proteomes" id="UP000323257">
    <property type="component" value="Unassembled WGS sequence"/>
</dbReference>
<dbReference type="PRINTS" id="PR00368">
    <property type="entry name" value="FADPNR"/>
</dbReference>
<reference evidence="6 7" key="1">
    <citation type="submission" date="2019-07" db="EMBL/GenBank/DDBJ databases">
        <title>Genomic Encyclopedia of Type Strains, Phase III (KMG-III): the genomes of soil and plant-associated and newly described type strains.</title>
        <authorList>
            <person name="Whitman W."/>
        </authorList>
    </citation>
    <scope>NUCLEOTIDE SEQUENCE [LARGE SCALE GENOMIC DNA]</scope>
    <source>
        <strain evidence="6 7">BL24</strain>
    </source>
</reference>
<dbReference type="PRINTS" id="PR00469">
    <property type="entry name" value="PNDRDTASEII"/>
</dbReference>